<accession>A0A8R7PA34</accession>
<evidence type="ECO:0000313" key="2">
    <source>
        <dbReference type="Proteomes" id="UP000015106"/>
    </source>
</evidence>
<evidence type="ECO:0000313" key="1">
    <source>
        <dbReference type="EnsemblPlants" id="TuG1812G0200000705.01.T01"/>
    </source>
</evidence>
<reference evidence="2" key="1">
    <citation type="journal article" date="2013" name="Nature">
        <title>Draft genome of the wheat A-genome progenitor Triticum urartu.</title>
        <authorList>
            <person name="Ling H.Q."/>
            <person name="Zhao S."/>
            <person name="Liu D."/>
            <person name="Wang J."/>
            <person name="Sun H."/>
            <person name="Zhang C."/>
            <person name="Fan H."/>
            <person name="Li D."/>
            <person name="Dong L."/>
            <person name="Tao Y."/>
            <person name="Gao C."/>
            <person name="Wu H."/>
            <person name="Li Y."/>
            <person name="Cui Y."/>
            <person name="Guo X."/>
            <person name="Zheng S."/>
            <person name="Wang B."/>
            <person name="Yu K."/>
            <person name="Liang Q."/>
            <person name="Yang W."/>
            <person name="Lou X."/>
            <person name="Chen J."/>
            <person name="Feng M."/>
            <person name="Jian J."/>
            <person name="Zhang X."/>
            <person name="Luo G."/>
            <person name="Jiang Y."/>
            <person name="Liu J."/>
            <person name="Wang Z."/>
            <person name="Sha Y."/>
            <person name="Zhang B."/>
            <person name="Wu H."/>
            <person name="Tang D."/>
            <person name="Shen Q."/>
            <person name="Xue P."/>
            <person name="Zou S."/>
            <person name="Wang X."/>
            <person name="Liu X."/>
            <person name="Wang F."/>
            <person name="Yang Y."/>
            <person name="An X."/>
            <person name="Dong Z."/>
            <person name="Zhang K."/>
            <person name="Zhang X."/>
            <person name="Luo M.C."/>
            <person name="Dvorak J."/>
            <person name="Tong Y."/>
            <person name="Wang J."/>
            <person name="Yang H."/>
            <person name="Li Z."/>
            <person name="Wang D."/>
            <person name="Zhang A."/>
            <person name="Wang J."/>
        </authorList>
    </citation>
    <scope>NUCLEOTIDE SEQUENCE</scope>
    <source>
        <strain evidence="2">cv. G1812</strain>
    </source>
</reference>
<sequence>KLREVAAGISLSLPSPSLFFRAGAGGPLLFFCQSSYKTVAAARQKSSAHHFSSKPCTVPPDNRLLRPLLRRKLVLHITCLLKEEVHAWIGGGAELTPKRGCPKVYLY</sequence>
<dbReference type="Gramene" id="TuG1812G0200000705.01.T01">
    <property type="protein sequence ID" value="TuG1812G0200000705.01.T01"/>
    <property type="gene ID" value="TuG1812G0200000705.01"/>
</dbReference>
<reference evidence="1" key="3">
    <citation type="submission" date="2022-06" db="UniProtKB">
        <authorList>
            <consortium name="EnsemblPlants"/>
        </authorList>
    </citation>
    <scope>IDENTIFICATION</scope>
</reference>
<reference evidence="1" key="2">
    <citation type="submission" date="2018-03" db="EMBL/GenBank/DDBJ databases">
        <title>The Triticum urartu genome reveals the dynamic nature of wheat genome evolution.</title>
        <authorList>
            <person name="Ling H."/>
            <person name="Ma B."/>
            <person name="Shi X."/>
            <person name="Liu H."/>
            <person name="Dong L."/>
            <person name="Sun H."/>
            <person name="Cao Y."/>
            <person name="Gao Q."/>
            <person name="Zheng S."/>
            <person name="Li Y."/>
            <person name="Yu Y."/>
            <person name="Du H."/>
            <person name="Qi M."/>
            <person name="Li Y."/>
            <person name="Yu H."/>
            <person name="Cui Y."/>
            <person name="Wang N."/>
            <person name="Chen C."/>
            <person name="Wu H."/>
            <person name="Zhao Y."/>
            <person name="Zhang J."/>
            <person name="Li Y."/>
            <person name="Zhou W."/>
            <person name="Zhang B."/>
            <person name="Hu W."/>
            <person name="Eijk M."/>
            <person name="Tang J."/>
            <person name="Witsenboer H."/>
            <person name="Zhao S."/>
            <person name="Li Z."/>
            <person name="Zhang A."/>
            <person name="Wang D."/>
            <person name="Liang C."/>
        </authorList>
    </citation>
    <scope>NUCLEOTIDE SEQUENCE [LARGE SCALE GENOMIC DNA]</scope>
    <source>
        <strain evidence="1">cv. G1812</strain>
    </source>
</reference>
<organism evidence="1 2">
    <name type="scientific">Triticum urartu</name>
    <name type="common">Red wild einkorn</name>
    <name type="synonym">Crithodium urartu</name>
    <dbReference type="NCBI Taxonomy" id="4572"/>
    <lineage>
        <taxon>Eukaryota</taxon>
        <taxon>Viridiplantae</taxon>
        <taxon>Streptophyta</taxon>
        <taxon>Embryophyta</taxon>
        <taxon>Tracheophyta</taxon>
        <taxon>Spermatophyta</taxon>
        <taxon>Magnoliopsida</taxon>
        <taxon>Liliopsida</taxon>
        <taxon>Poales</taxon>
        <taxon>Poaceae</taxon>
        <taxon>BOP clade</taxon>
        <taxon>Pooideae</taxon>
        <taxon>Triticodae</taxon>
        <taxon>Triticeae</taxon>
        <taxon>Triticinae</taxon>
        <taxon>Triticum</taxon>
    </lineage>
</organism>
<name>A0A8R7PA34_TRIUA</name>
<dbReference type="EnsemblPlants" id="TuG1812G0200000705.01.T01">
    <property type="protein sequence ID" value="TuG1812G0200000705.01.T01"/>
    <property type="gene ID" value="TuG1812G0200000705.01"/>
</dbReference>
<dbReference type="Proteomes" id="UP000015106">
    <property type="component" value="Chromosome 2"/>
</dbReference>
<protein>
    <submittedName>
        <fullName evidence="1">Uncharacterized protein</fullName>
    </submittedName>
</protein>
<dbReference type="AlphaFoldDB" id="A0A8R7PA34"/>
<proteinExistence type="predicted"/>
<keyword evidence="2" id="KW-1185">Reference proteome</keyword>